<dbReference type="InterPro" id="IPR001680">
    <property type="entry name" value="WD40_rpt"/>
</dbReference>
<dbReference type="Proteomes" id="UP001530377">
    <property type="component" value="Unassembled WGS sequence"/>
</dbReference>
<dbReference type="AlphaFoldDB" id="A0ABD3R5I7"/>
<evidence type="ECO:0000256" key="2">
    <source>
        <dbReference type="ARBA" id="ARBA00022737"/>
    </source>
</evidence>
<dbReference type="PANTHER" id="PTHR44129">
    <property type="entry name" value="WD REPEAT-CONTAINING PROTEIN POP1"/>
    <property type="match status" value="1"/>
</dbReference>
<dbReference type="SMART" id="SM00320">
    <property type="entry name" value="WD40"/>
    <property type="match status" value="4"/>
</dbReference>
<protein>
    <recommendedName>
        <fullName evidence="6">Guanine nucleotide-binding protein subunit beta-like protein</fullName>
    </recommendedName>
</protein>
<reference evidence="4 5" key="1">
    <citation type="submission" date="2024-10" db="EMBL/GenBank/DDBJ databases">
        <title>Updated reference genomes for cyclostephanoid diatoms.</title>
        <authorList>
            <person name="Roberts W.R."/>
            <person name="Alverson A.J."/>
        </authorList>
    </citation>
    <scope>NUCLEOTIDE SEQUENCE [LARGE SCALE GENOMIC DNA]</scope>
    <source>
        <strain evidence="4 5">AJA228-03</strain>
    </source>
</reference>
<proteinExistence type="predicted"/>
<dbReference type="InterPro" id="IPR050349">
    <property type="entry name" value="WD_LIS1/nudF_dynein_reg"/>
</dbReference>
<evidence type="ECO:0000313" key="5">
    <source>
        <dbReference type="Proteomes" id="UP001530377"/>
    </source>
</evidence>
<comment type="caution">
    <text evidence="4">The sequence shown here is derived from an EMBL/GenBank/DDBJ whole genome shotgun (WGS) entry which is preliminary data.</text>
</comment>
<dbReference type="InterPro" id="IPR015943">
    <property type="entry name" value="WD40/YVTN_repeat-like_dom_sf"/>
</dbReference>
<dbReference type="PROSITE" id="PS50082">
    <property type="entry name" value="WD_REPEATS_2"/>
    <property type="match status" value="1"/>
</dbReference>
<evidence type="ECO:0008006" key="6">
    <source>
        <dbReference type="Google" id="ProtNLM"/>
    </source>
</evidence>
<evidence type="ECO:0000256" key="1">
    <source>
        <dbReference type="ARBA" id="ARBA00022574"/>
    </source>
</evidence>
<feature type="repeat" description="WD" evidence="3">
    <location>
        <begin position="298"/>
        <end position="330"/>
    </location>
</feature>
<dbReference type="PROSITE" id="PS50294">
    <property type="entry name" value="WD_REPEATS_REGION"/>
    <property type="match status" value="1"/>
</dbReference>
<accession>A0ABD3R5I7</accession>
<gene>
    <name evidence="4" type="ORF">ACHAXA_006947</name>
</gene>
<sequence length="396" mass="41903">MSVVPTDYLVPKDYGGEVEGRSRATLGFAALDIVRNYCGADTVAGNEVVVASQLGGRVCVWVRLDHLLIDKGVTIADDDHVTTTEECIRCIRSQAEFTVNSAIGNTVAIRPPSLANYYPRDDTDLLVALGCANGAVVLCKTSILAARPGVGAGSYETAVVGDSSSSSTTSPEKTVIILSKSTPGEIVATIGGGHACVMSLAFHPTIPNSFVVGRKDGTIDIYSSATVDHFHTTGDLSFRRMHRFLHSSFPVRALAFSQPDGALLFAGDDYGKLYSYDVSCNNARTNMSAPVKLVACAQMAHHGWVMNLTPFPDGKRVATCGSDRSVKVWDCGMGLASSTPVHSFEGVHDGLVWGLDCGHVVDANIGRFSDGRSSGDKLKLISCGNDGVVQVFSCSE</sequence>
<evidence type="ECO:0000313" key="4">
    <source>
        <dbReference type="EMBL" id="KAL3808175.1"/>
    </source>
</evidence>
<keyword evidence="5" id="KW-1185">Reference proteome</keyword>
<dbReference type="EMBL" id="JALLPB020000536">
    <property type="protein sequence ID" value="KAL3808175.1"/>
    <property type="molecule type" value="Genomic_DNA"/>
</dbReference>
<dbReference type="Pfam" id="PF00400">
    <property type="entry name" value="WD40"/>
    <property type="match status" value="1"/>
</dbReference>
<keyword evidence="1 3" id="KW-0853">WD repeat</keyword>
<keyword evidence="2" id="KW-0677">Repeat</keyword>
<dbReference type="InterPro" id="IPR036322">
    <property type="entry name" value="WD40_repeat_dom_sf"/>
</dbReference>
<evidence type="ECO:0000256" key="3">
    <source>
        <dbReference type="PROSITE-ProRule" id="PRU00221"/>
    </source>
</evidence>
<organism evidence="4 5">
    <name type="scientific">Cyclostephanos tholiformis</name>
    <dbReference type="NCBI Taxonomy" id="382380"/>
    <lineage>
        <taxon>Eukaryota</taxon>
        <taxon>Sar</taxon>
        <taxon>Stramenopiles</taxon>
        <taxon>Ochrophyta</taxon>
        <taxon>Bacillariophyta</taxon>
        <taxon>Coscinodiscophyceae</taxon>
        <taxon>Thalassiosirophycidae</taxon>
        <taxon>Stephanodiscales</taxon>
        <taxon>Stephanodiscaceae</taxon>
        <taxon>Cyclostephanos</taxon>
    </lineage>
</organism>
<dbReference type="Gene3D" id="2.130.10.10">
    <property type="entry name" value="YVTN repeat-like/Quinoprotein amine dehydrogenase"/>
    <property type="match status" value="1"/>
</dbReference>
<dbReference type="SUPFAM" id="SSF50978">
    <property type="entry name" value="WD40 repeat-like"/>
    <property type="match status" value="1"/>
</dbReference>
<name>A0ABD3R5I7_9STRA</name>